<evidence type="ECO:0000313" key="3">
    <source>
        <dbReference type="Proteomes" id="UP000310334"/>
    </source>
</evidence>
<dbReference type="Proteomes" id="UP000310334">
    <property type="component" value="Unassembled WGS sequence"/>
</dbReference>
<dbReference type="SUPFAM" id="SSF51658">
    <property type="entry name" value="Xylose isomerase-like"/>
    <property type="match status" value="1"/>
</dbReference>
<evidence type="ECO:0000313" key="2">
    <source>
        <dbReference type="EMBL" id="THF81095.1"/>
    </source>
</evidence>
<reference evidence="2 3" key="1">
    <citation type="submission" date="2019-04" db="EMBL/GenBank/DDBJ databases">
        <title>Bacillus sediminilitoris sp. nov., isolated from a tidal flat sediment on the East China Sea.</title>
        <authorList>
            <person name="Wei Y."/>
            <person name="Mao H."/>
            <person name="Fang J."/>
        </authorList>
    </citation>
    <scope>NUCLEOTIDE SEQUENCE [LARGE SCALE GENOMIC DNA]</scope>
    <source>
        <strain evidence="2 3">DSL-17</strain>
    </source>
</reference>
<dbReference type="AlphaFoldDB" id="A0A4S4C258"/>
<dbReference type="InterPro" id="IPR050312">
    <property type="entry name" value="IolE/XylAMocC-like"/>
</dbReference>
<dbReference type="OrthoDB" id="9814946at2"/>
<keyword evidence="3" id="KW-1185">Reference proteome</keyword>
<dbReference type="PANTHER" id="PTHR12110">
    <property type="entry name" value="HYDROXYPYRUVATE ISOMERASE"/>
    <property type="match status" value="1"/>
</dbReference>
<accession>A0A4S4C258</accession>
<dbReference type="InterPro" id="IPR013022">
    <property type="entry name" value="Xyl_isomerase-like_TIM-brl"/>
</dbReference>
<dbReference type="GO" id="GO:0016853">
    <property type="term" value="F:isomerase activity"/>
    <property type="evidence" value="ECO:0007669"/>
    <property type="project" value="UniProtKB-KW"/>
</dbReference>
<gene>
    <name evidence="2" type="ORF">E6W99_08030</name>
</gene>
<dbReference type="Pfam" id="PF01261">
    <property type="entry name" value="AP_endonuc_2"/>
    <property type="match status" value="1"/>
</dbReference>
<name>A0A4S4C258_9BACI</name>
<dbReference type="SMR" id="A0A4S4C258"/>
<dbReference type="InterPro" id="IPR036237">
    <property type="entry name" value="Xyl_isomerase-like_sf"/>
</dbReference>
<dbReference type="RefSeq" id="WP_136352669.1">
    <property type="nucleotide sequence ID" value="NZ_CP046266.1"/>
</dbReference>
<protein>
    <submittedName>
        <fullName evidence="2">Sugar phosphate isomerase/epimerase</fullName>
    </submittedName>
</protein>
<feature type="domain" description="Xylose isomerase-like TIM barrel" evidence="1">
    <location>
        <begin position="23"/>
        <end position="261"/>
    </location>
</feature>
<organism evidence="2 3">
    <name type="scientific">Metabacillus sediminilitoris</name>
    <dbReference type="NCBI Taxonomy" id="2567941"/>
    <lineage>
        <taxon>Bacteria</taxon>
        <taxon>Bacillati</taxon>
        <taxon>Bacillota</taxon>
        <taxon>Bacilli</taxon>
        <taxon>Bacillales</taxon>
        <taxon>Bacillaceae</taxon>
        <taxon>Metabacillus</taxon>
    </lineage>
</organism>
<comment type="caution">
    <text evidence="2">The sequence shown here is derived from an EMBL/GenBank/DDBJ whole genome shotgun (WGS) entry which is preliminary data.</text>
</comment>
<evidence type="ECO:0000259" key="1">
    <source>
        <dbReference type="Pfam" id="PF01261"/>
    </source>
</evidence>
<dbReference type="Gene3D" id="3.20.20.150">
    <property type="entry name" value="Divalent-metal-dependent TIM barrel enzymes"/>
    <property type="match status" value="1"/>
</dbReference>
<proteinExistence type="predicted"/>
<dbReference type="EMBL" id="SSNT01000005">
    <property type="protein sequence ID" value="THF81095.1"/>
    <property type="molecule type" value="Genomic_DNA"/>
</dbReference>
<sequence length="295" mass="33693">MKFGVYFAYWEQDWDTNYLKYVKKVSDLGFDVLEVGAAGIVNMSDEELYSLRSEAEKYNITLTAGIGLPKEYDVSSQDENVRQNGIDFMKKILVALHKAGIRKIGGTIYSYWPVDYTKPINKPEARKQSIESLKELADFAAQYEITLLIETLNRFEQFLVNDAKEAVELVRDIGKDNVKVMLDSFHMNIEEDFIGDAIRYTGDDLGHFHIGEGNRKVPGKGHMPWSEMGQALRDIKYDGCIVMEPFVRPGGIVGSDIKVWRDLSENADEAKMDADIKESLQFVKKEFLKNYNLVE</sequence>
<keyword evidence="2" id="KW-0413">Isomerase</keyword>